<gene>
    <name evidence="1" type="ORF">ISU02_03495</name>
</gene>
<sequence length="112" mass="13147">MVKMKSKKELKDNYKNHEIMGGVYCIECSGNGKFWLRSAQEIKTAKNRFLFSKSTNASPEMCMQKEWKQYGPDAFTFKVLEEIKKGELQTAREFKEDLNVLLELWKIKLDSL</sequence>
<reference evidence="1 2" key="1">
    <citation type="submission" date="2020-11" db="EMBL/GenBank/DDBJ databases">
        <title>Fusibacter basophilias sp. nov.</title>
        <authorList>
            <person name="Qiu D."/>
        </authorList>
    </citation>
    <scope>NUCLEOTIDE SEQUENCE [LARGE SCALE GENOMIC DNA]</scope>
    <source>
        <strain evidence="1 2">Q10-2</strain>
    </source>
</reference>
<organism evidence="1 2">
    <name type="scientific">Fusibacter ferrireducens</name>
    <dbReference type="NCBI Taxonomy" id="2785058"/>
    <lineage>
        <taxon>Bacteria</taxon>
        <taxon>Bacillati</taxon>
        <taxon>Bacillota</taxon>
        <taxon>Clostridia</taxon>
        <taxon>Eubacteriales</taxon>
        <taxon>Eubacteriales Family XII. Incertae Sedis</taxon>
        <taxon>Fusibacter</taxon>
    </lineage>
</organism>
<dbReference type="InterPro" id="IPR035901">
    <property type="entry name" value="GIY-YIG_endonuc_sf"/>
</dbReference>
<dbReference type="Proteomes" id="UP000614200">
    <property type="component" value="Unassembled WGS sequence"/>
</dbReference>
<protein>
    <submittedName>
        <fullName evidence="1">GIY-YIG nuclease family protein</fullName>
    </submittedName>
</protein>
<evidence type="ECO:0000313" key="1">
    <source>
        <dbReference type="EMBL" id="MBF4692163.1"/>
    </source>
</evidence>
<evidence type="ECO:0000313" key="2">
    <source>
        <dbReference type="Proteomes" id="UP000614200"/>
    </source>
</evidence>
<dbReference type="RefSeq" id="WP_194700405.1">
    <property type="nucleotide sequence ID" value="NZ_JADKNH010000002.1"/>
</dbReference>
<accession>A0ABR9ZPV7</accession>
<comment type="caution">
    <text evidence="1">The sequence shown here is derived from an EMBL/GenBank/DDBJ whole genome shotgun (WGS) entry which is preliminary data.</text>
</comment>
<dbReference type="CDD" id="cd10451">
    <property type="entry name" value="GIY-YIG_LuxR_like"/>
    <property type="match status" value="1"/>
</dbReference>
<keyword evidence="2" id="KW-1185">Reference proteome</keyword>
<dbReference type="EMBL" id="JADKNH010000002">
    <property type="protein sequence ID" value="MBF4692163.1"/>
    <property type="molecule type" value="Genomic_DNA"/>
</dbReference>
<dbReference type="SUPFAM" id="SSF82771">
    <property type="entry name" value="GIY-YIG endonuclease"/>
    <property type="match status" value="1"/>
</dbReference>
<dbReference type="Gene3D" id="3.40.1440.10">
    <property type="entry name" value="GIY-YIG endonuclease"/>
    <property type="match status" value="1"/>
</dbReference>
<proteinExistence type="predicted"/>
<name>A0ABR9ZPV7_9FIRM</name>